<gene>
    <name evidence="2" type="ORF">ACFSUS_26575</name>
</gene>
<name>A0ABW5MD87_9BACT</name>
<accession>A0ABW5MD87</accession>
<keyword evidence="3" id="KW-1185">Reference proteome</keyword>
<organism evidence="2 3">
    <name type="scientific">Spirosoma soli</name>
    <dbReference type="NCBI Taxonomy" id="1770529"/>
    <lineage>
        <taxon>Bacteria</taxon>
        <taxon>Pseudomonadati</taxon>
        <taxon>Bacteroidota</taxon>
        <taxon>Cytophagia</taxon>
        <taxon>Cytophagales</taxon>
        <taxon>Cytophagaceae</taxon>
        <taxon>Spirosoma</taxon>
    </lineage>
</organism>
<keyword evidence="1" id="KW-0732">Signal</keyword>
<evidence type="ECO:0000313" key="2">
    <source>
        <dbReference type="EMBL" id="MFD2574228.1"/>
    </source>
</evidence>
<feature type="chain" id="PRO_5047384252" description="DUF3575 domain-containing protein" evidence="1">
    <location>
        <begin position="19"/>
        <end position="154"/>
    </location>
</feature>
<dbReference type="Proteomes" id="UP001597469">
    <property type="component" value="Unassembled WGS sequence"/>
</dbReference>
<proteinExistence type="predicted"/>
<feature type="signal peptide" evidence="1">
    <location>
        <begin position="1"/>
        <end position="18"/>
    </location>
</feature>
<evidence type="ECO:0000313" key="3">
    <source>
        <dbReference type="Proteomes" id="UP001597469"/>
    </source>
</evidence>
<evidence type="ECO:0008006" key="4">
    <source>
        <dbReference type="Google" id="ProtNLM"/>
    </source>
</evidence>
<comment type="caution">
    <text evidence="2">The sequence shown here is derived from an EMBL/GenBank/DDBJ whole genome shotgun (WGS) entry which is preliminary data.</text>
</comment>
<sequence>MKHITLAGLLLIAAPTFAQRFPRNEISINAFRNPSIGLEYRRSHVSIHAGYYPTIVSQDGAGKNVTTSFVRTGLTYWFLPVGRRENPSSFYASASYVRGLDRDYEADNGAVGEVGFRWFIWKDLNVRIGAAVLASPGKDLKLNPTPGISYSFHW</sequence>
<dbReference type="EMBL" id="JBHULN010000025">
    <property type="protein sequence ID" value="MFD2574228.1"/>
    <property type="molecule type" value="Genomic_DNA"/>
</dbReference>
<reference evidence="3" key="1">
    <citation type="journal article" date="2019" name="Int. J. Syst. Evol. Microbiol.">
        <title>The Global Catalogue of Microorganisms (GCM) 10K type strain sequencing project: providing services to taxonomists for standard genome sequencing and annotation.</title>
        <authorList>
            <consortium name="The Broad Institute Genomics Platform"/>
            <consortium name="The Broad Institute Genome Sequencing Center for Infectious Disease"/>
            <person name="Wu L."/>
            <person name="Ma J."/>
        </authorList>
    </citation>
    <scope>NUCLEOTIDE SEQUENCE [LARGE SCALE GENOMIC DNA]</scope>
    <source>
        <strain evidence="3">KCTC 42805</strain>
    </source>
</reference>
<dbReference type="RefSeq" id="WP_381527703.1">
    <property type="nucleotide sequence ID" value="NZ_JBHULN010000025.1"/>
</dbReference>
<evidence type="ECO:0000256" key="1">
    <source>
        <dbReference type="SAM" id="SignalP"/>
    </source>
</evidence>
<protein>
    <recommendedName>
        <fullName evidence="4">DUF3575 domain-containing protein</fullName>
    </recommendedName>
</protein>